<evidence type="ECO:0000313" key="3">
    <source>
        <dbReference type="Proteomes" id="UP001519287"/>
    </source>
</evidence>
<dbReference type="InterPro" id="IPR006175">
    <property type="entry name" value="YjgF/YER057c/UK114"/>
</dbReference>
<dbReference type="GO" id="GO:0120241">
    <property type="term" value="F:2-iminobutanoate/2-iminopropanoate deaminase"/>
    <property type="evidence" value="ECO:0007669"/>
    <property type="project" value="UniProtKB-EC"/>
</dbReference>
<dbReference type="RefSeq" id="WP_209976402.1">
    <property type="nucleotide sequence ID" value="NZ_JAGGLB010000026.1"/>
</dbReference>
<reference evidence="2 3" key="1">
    <citation type="submission" date="2021-03" db="EMBL/GenBank/DDBJ databases">
        <title>Genomic Encyclopedia of Type Strains, Phase IV (KMG-IV): sequencing the most valuable type-strain genomes for metagenomic binning, comparative biology and taxonomic classification.</title>
        <authorList>
            <person name="Goeker M."/>
        </authorList>
    </citation>
    <scope>NUCLEOTIDE SEQUENCE [LARGE SCALE GENOMIC DNA]</scope>
    <source>
        <strain evidence="2 3">DSM 26048</strain>
    </source>
</reference>
<dbReference type="PANTHER" id="PTHR11803">
    <property type="entry name" value="2-IMINOBUTANOATE/2-IMINOPROPANOATE DEAMINASE RIDA"/>
    <property type="match status" value="1"/>
</dbReference>
<dbReference type="PANTHER" id="PTHR11803:SF58">
    <property type="entry name" value="PROTEIN HMF1-RELATED"/>
    <property type="match status" value="1"/>
</dbReference>
<dbReference type="Proteomes" id="UP001519287">
    <property type="component" value="Unassembled WGS sequence"/>
</dbReference>
<accession>A0ABS4J419</accession>
<dbReference type="EMBL" id="JAGGLB010000026">
    <property type="protein sequence ID" value="MBP1994558.1"/>
    <property type="molecule type" value="Genomic_DNA"/>
</dbReference>
<evidence type="ECO:0000256" key="1">
    <source>
        <dbReference type="ARBA" id="ARBA00010552"/>
    </source>
</evidence>
<dbReference type="Pfam" id="PF01042">
    <property type="entry name" value="Ribonuc_L-PSP"/>
    <property type="match status" value="1"/>
</dbReference>
<dbReference type="EC" id="3.5.99.10" evidence="2"/>
<protein>
    <submittedName>
        <fullName evidence="2">2-iminobutanoate/2-iminopropanoate deaminase</fullName>
        <ecNumber evidence="2">3.5.99.10</ecNumber>
    </submittedName>
</protein>
<keyword evidence="2" id="KW-0378">Hydrolase</keyword>
<evidence type="ECO:0000313" key="2">
    <source>
        <dbReference type="EMBL" id="MBP1994558.1"/>
    </source>
</evidence>
<keyword evidence="3" id="KW-1185">Reference proteome</keyword>
<gene>
    <name evidence="2" type="ORF">J2Z66_006197</name>
</gene>
<dbReference type="InterPro" id="IPR035959">
    <property type="entry name" value="RutC-like_sf"/>
</dbReference>
<proteinExistence type="inferred from homology"/>
<name>A0ABS4J419_9BACL</name>
<dbReference type="SUPFAM" id="SSF55298">
    <property type="entry name" value="YjgF-like"/>
    <property type="match status" value="1"/>
</dbReference>
<dbReference type="Gene3D" id="3.30.1330.40">
    <property type="entry name" value="RutC-like"/>
    <property type="match status" value="1"/>
</dbReference>
<organism evidence="2 3">
    <name type="scientific">Paenibacillus eucommiae</name>
    <dbReference type="NCBI Taxonomy" id="1355755"/>
    <lineage>
        <taxon>Bacteria</taxon>
        <taxon>Bacillati</taxon>
        <taxon>Bacillota</taxon>
        <taxon>Bacilli</taxon>
        <taxon>Bacillales</taxon>
        <taxon>Paenibacillaceae</taxon>
        <taxon>Paenibacillus</taxon>
    </lineage>
</organism>
<sequence>MNERIAPETLTDLPFSSAFETEGVIYVSGQGGIDVETGEIVGSDIESQTIATMENIRRILASQGLGMEHIVKTNIYLTDRNLYTRFNDTYRTFFNAPFPARTAIYCDLNYDLLVEIDAIAVRRPL</sequence>
<comment type="similarity">
    <text evidence="1">Belongs to the RutC family.</text>
</comment>
<dbReference type="CDD" id="cd00448">
    <property type="entry name" value="YjgF_YER057c_UK114_family"/>
    <property type="match status" value="1"/>
</dbReference>
<comment type="caution">
    <text evidence="2">The sequence shown here is derived from an EMBL/GenBank/DDBJ whole genome shotgun (WGS) entry which is preliminary data.</text>
</comment>